<dbReference type="Gene3D" id="3.40.50.1010">
    <property type="entry name" value="5'-nuclease"/>
    <property type="match status" value="1"/>
</dbReference>
<evidence type="ECO:0000259" key="1">
    <source>
        <dbReference type="Pfam" id="PF01938"/>
    </source>
</evidence>
<sequence>MDVVKELKDILKSSFELYDDNIRVPEGVDSRLLKLAKEMDAAVLTLDYNLNKVAQVDGVKVLNINELAKSLRMSYLPGDELDLELSQKGQDSHQAVGYLKDGTMVVVENAKRYIGQTKKIEIIRSLQTDAGKMMFAKLFG</sequence>
<reference evidence="2" key="1">
    <citation type="submission" date="2021-06" db="EMBL/GenBank/DDBJ databases">
        <title>An adapted protocol for Saccharibacteria cultivation: two new species join this phylum of Candidate Phyla Radiations.</title>
        <authorList>
            <person name="Ibrahim A."/>
            <person name="Maatouk M."/>
            <person name="Zgheib R."/>
            <person name="Haddad G."/>
            <person name="Bou Khalil J."/>
            <person name="Raoult D."/>
            <person name="Bittar F."/>
        </authorList>
    </citation>
    <scope>NUCLEOTIDE SEQUENCE</scope>
    <source>
        <strain evidence="2">IHU1</strain>
    </source>
</reference>
<proteinExistence type="predicted"/>
<dbReference type="InterPro" id="IPR029060">
    <property type="entry name" value="PIN-like_dom_sf"/>
</dbReference>
<protein>
    <recommendedName>
        <fullName evidence="1">TRAM domain-containing protein</fullName>
    </recommendedName>
</protein>
<dbReference type="SUPFAM" id="SSF88723">
    <property type="entry name" value="PIN domain-like"/>
    <property type="match status" value="1"/>
</dbReference>
<accession>A0A8F1MAT1</accession>
<dbReference type="EMBL" id="CP076460">
    <property type="protein sequence ID" value="QWQ31935.1"/>
    <property type="molecule type" value="Genomic_DNA"/>
</dbReference>
<dbReference type="AlphaFoldDB" id="A0A8F1MAT1"/>
<feature type="domain" description="TRAM" evidence="1">
    <location>
        <begin position="78"/>
        <end position="125"/>
    </location>
</feature>
<evidence type="ECO:0000313" key="2">
    <source>
        <dbReference type="EMBL" id="QWQ31935.1"/>
    </source>
</evidence>
<gene>
    <name evidence="2" type="ORF">KOY48_03400</name>
</gene>
<dbReference type="InterPro" id="IPR002792">
    <property type="entry name" value="TRAM_dom"/>
</dbReference>
<organism evidence="2 3">
    <name type="scientific">Candidatus Minimicrobia naudis</name>
    <dbReference type="NCBI Taxonomy" id="2841263"/>
    <lineage>
        <taxon>Bacteria</taxon>
        <taxon>Candidatus Saccharimonadota</taxon>
        <taxon>Candidatus Saccharimonadota incertae sedis</taxon>
        <taxon>Candidatus Minimicrobia</taxon>
    </lineage>
</organism>
<dbReference type="Proteomes" id="UP000679129">
    <property type="component" value="Chromosome"/>
</dbReference>
<dbReference type="Pfam" id="PF01938">
    <property type="entry name" value="TRAM"/>
    <property type="match status" value="1"/>
</dbReference>
<keyword evidence="3" id="KW-1185">Reference proteome</keyword>
<dbReference type="KEGG" id="mnd:KOY48_03400"/>
<evidence type="ECO:0000313" key="3">
    <source>
        <dbReference type="Proteomes" id="UP000679129"/>
    </source>
</evidence>
<name>A0A8F1MAT1_9BACT</name>